<evidence type="ECO:0000256" key="4">
    <source>
        <dbReference type="ARBA" id="ARBA00022692"/>
    </source>
</evidence>
<comment type="pathway">
    <text evidence="9">Glycolipid biosynthesis; KDO(2)-lipid A biosynthesis; KDO(2)-lipid A from CMP-3-deoxy-D-manno-octulosonate and lipid IV(A): step 3/4.</text>
</comment>
<protein>
    <recommendedName>
        <fullName evidence="9">Lipid A biosynthesis acyltransferase</fullName>
        <ecNumber evidence="9">2.3.1.241</ecNumber>
    </recommendedName>
    <alternativeName>
        <fullName evidence="9">Kdo(2)-lipid IV(A) acyltransferase</fullName>
    </alternativeName>
</protein>
<dbReference type="InterPro" id="IPR004960">
    <property type="entry name" value="LipA_acyltrans"/>
</dbReference>
<dbReference type="EMBL" id="QANS01000003">
    <property type="protein sequence ID" value="PTU31462.1"/>
    <property type="molecule type" value="Genomic_DNA"/>
</dbReference>
<reference evidence="10 11" key="1">
    <citation type="submission" date="2018-04" db="EMBL/GenBank/DDBJ databases">
        <title>Novel species isolated from glacier.</title>
        <authorList>
            <person name="Liu Q."/>
            <person name="Xin Y.-H."/>
        </authorList>
    </citation>
    <scope>NUCLEOTIDE SEQUENCE [LARGE SCALE GENOMIC DNA]</scope>
    <source>
        <strain evidence="10 11">GT1R17</strain>
    </source>
</reference>
<dbReference type="Pfam" id="PF03279">
    <property type="entry name" value="Lip_A_acyltrans"/>
    <property type="match status" value="1"/>
</dbReference>
<dbReference type="GO" id="GO:0009103">
    <property type="term" value="P:lipopolysaccharide biosynthetic process"/>
    <property type="evidence" value="ECO:0007669"/>
    <property type="project" value="UniProtKB-UniRule"/>
</dbReference>
<dbReference type="PANTHER" id="PTHR30606:SF9">
    <property type="entry name" value="LIPID A BIOSYNTHESIS LAUROYLTRANSFERASE"/>
    <property type="match status" value="1"/>
</dbReference>
<dbReference type="OrthoDB" id="9803456at2"/>
<name>A0A2T5MFX6_9GAMM</name>
<proteinExistence type="inferred from homology"/>
<dbReference type="PANTHER" id="PTHR30606">
    <property type="entry name" value="LIPID A BIOSYNTHESIS LAUROYL ACYLTRANSFERASE"/>
    <property type="match status" value="1"/>
</dbReference>
<evidence type="ECO:0000256" key="7">
    <source>
        <dbReference type="ARBA" id="ARBA00023136"/>
    </source>
</evidence>
<evidence type="ECO:0000313" key="10">
    <source>
        <dbReference type="EMBL" id="PTU31462.1"/>
    </source>
</evidence>
<organism evidence="10 11">
    <name type="scientific">Stenotrophobium rhamnosiphilum</name>
    <dbReference type="NCBI Taxonomy" id="2029166"/>
    <lineage>
        <taxon>Bacteria</taxon>
        <taxon>Pseudomonadati</taxon>
        <taxon>Pseudomonadota</taxon>
        <taxon>Gammaproteobacteria</taxon>
        <taxon>Nevskiales</taxon>
        <taxon>Nevskiaceae</taxon>
        <taxon>Stenotrophobium</taxon>
    </lineage>
</organism>
<keyword evidence="8 9" id="KW-0012">Acyltransferase</keyword>
<dbReference type="RefSeq" id="WP_107940005.1">
    <property type="nucleotide sequence ID" value="NZ_QANS01000003.1"/>
</dbReference>
<evidence type="ECO:0000256" key="8">
    <source>
        <dbReference type="ARBA" id="ARBA00023315"/>
    </source>
</evidence>
<feature type="transmembrane region" description="Helical" evidence="9">
    <location>
        <begin position="20"/>
        <end position="40"/>
    </location>
</feature>
<dbReference type="AlphaFoldDB" id="A0A2T5MFX6"/>
<evidence type="ECO:0000256" key="6">
    <source>
        <dbReference type="ARBA" id="ARBA00022989"/>
    </source>
</evidence>
<comment type="function">
    <text evidence="9">Catalyzes the transfer of an acyl chain from an acyl-[acyl-carrier-protein] (ACP) to a Kdo(2)-lipid IV(A) to form a Kdo(2)-(acyl)-lipid IV(A).</text>
</comment>
<keyword evidence="6 9" id="KW-1133">Transmembrane helix</keyword>
<dbReference type="InterPro" id="IPR011920">
    <property type="entry name" value="Lipid_A_LpxL_LpxP"/>
</dbReference>
<feature type="short sequence motif" description="HXXXXD motif" evidence="9">
    <location>
        <begin position="132"/>
        <end position="137"/>
    </location>
</feature>
<evidence type="ECO:0000256" key="1">
    <source>
        <dbReference type="ARBA" id="ARBA00022475"/>
    </source>
</evidence>
<comment type="subcellular location">
    <subcellularLocation>
        <location evidence="9">Cell inner membrane</location>
        <topology evidence="9">Single-pass membrane protein</topology>
    </subcellularLocation>
</comment>
<dbReference type="GO" id="GO:0008913">
    <property type="term" value="F:Kdo2-lipid IVA acyltransferase activity"/>
    <property type="evidence" value="ECO:0007669"/>
    <property type="project" value="UniProtKB-EC"/>
</dbReference>
<evidence type="ECO:0000256" key="3">
    <source>
        <dbReference type="ARBA" id="ARBA00022679"/>
    </source>
</evidence>
<keyword evidence="2 9" id="KW-0997">Cell inner membrane</keyword>
<dbReference type="UniPathway" id="UPA00030"/>
<keyword evidence="4 9" id="KW-0812">Transmembrane</keyword>
<gene>
    <name evidence="9" type="primary">lpxL</name>
    <name evidence="10" type="ORF">CJD38_08975</name>
</gene>
<keyword evidence="1 9" id="KW-1003">Cell membrane</keyword>
<dbReference type="GO" id="GO:0009245">
    <property type="term" value="P:lipid A biosynthetic process"/>
    <property type="evidence" value="ECO:0007669"/>
    <property type="project" value="InterPro"/>
</dbReference>
<sequence length="308" mass="34670">MNSAPPFKKAFLGPRYWPTWLGLALLWLLSWLPIPLALNLGKGLGWLLGRALRSRRHVTRVNLQLCFPELDEATRDDMVDEHFMALGAGAFEAAIGWFAPDWRLRNRGEVVGLEHLQAAMADGSGVLLLTGHFTTLEVGARYLCLAGVKFHAMYRPIDNPLIDFFMHRWRQSRSGLPALPKNDLKKLVRALREGHCVWYGPDQSLDVNNAVHVPFFNVPTLTLTATSKLAALGRAKVVPYFPARINGRYRVTFLPALENFPSADEAADAALINRMLEEGIRIAPAQYFWSHRRFKHPPAGMPNPYAVR</sequence>
<dbReference type="NCBIfam" id="TIGR02207">
    <property type="entry name" value="lipid_A_htrB"/>
    <property type="match status" value="1"/>
</dbReference>
<accession>A0A2T5MFX6</accession>
<dbReference type="EC" id="2.3.1.241" evidence="9"/>
<comment type="similarity">
    <text evidence="9">Belongs to the LpxL/LpxM/LpxP family.</text>
</comment>
<dbReference type="GO" id="GO:0005886">
    <property type="term" value="C:plasma membrane"/>
    <property type="evidence" value="ECO:0007669"/>
    <property type="project" value="UniProtKB-SubCell"/>
</dbReference>
<comment type="pathway">
    <text evidence="9">Bacterial outer membrane biogenesis; lipopolysaccharide biosynthesis.</text>
</comment>
<evidence type="ECO:0000256" key="9">
    <source>
        <dbReference type="HAMAP-Rule" id="MF_01942"/>
    </source>
</evidence>
<comment type="caution">
    <text evidence="10">The sequence shown here is derived from an EMBL/GenBank/DDBJ whole genome shotgun (WGS) entry which is preliminary data.</text>
</comment>
<evidence type="ECO:0000313" key="11">
    <source>
        <dbReference type="Proteomes" id="UP000244248"/>
    </source>
</evidence>
<keyword evidence="5 9" id="KW-0448">Lipopolysaccharide biosynthesis</keyword>
<dbReference type="PIRSF" id="PIRSF026649">
    <property type="entry name" value="MsbB"/>
    <property type="match status" value="1"/>
</dbReference>
<dbReference type="CDD" id="cd07984">
    <property type="entry name" value="LPLAT_LABLAT-like"/>
    <property type="match status" value="1"/>
</dbReference>
<keyword evidence="7 9" id="KW-0472">Membrane</keyword>
<keyword evidence="11" id="KW-1185">Reference proteome</keyword>
<evidence type="ECO:0000256" key="5">
    <source>
        <dbReference type="ARBA" id="ARBA00022985"/>
    </source>
</evidence>
<evidence type="ECO:0000256" key="2">
    <source>
        <dbReference type="ARBA" id="ARBA00022519"/>
    </source>
</evidence>
<dbReference type="GO" id="GO:0036104">
    <property type="term" value="P:Kdo2-lipid A biosynthetic process"/>
    <property type="evidence" value="ECO:0007669"/>
    <property type="project" value="UniProtKB-UniRule"/>
</dbReference>
<dbReference type="UniPathway" id="UPA00360">
    <property type="reaction ID" value="UER00485"/>
</dbReference>
<keyword evidence="3 9" id="KW-0808">Transferase</keyword>
<comment type="catalytic activity">
    <reaction evidence="9">
        <text>an alpha-Kdo-(2-&gt;4)-alpha-Kdo-(2-&gt;6)-lipid IVA + a fatty acyl-[ACP] = an alpha-Kdo-(2-&gt;4)-alpha-Kdo-(2-&gt;6)-(acyl)-lipid IVA + holo-[ACP]</text>
        <dbReference type="Rhea" id="RHEA:69396"/>
        <dbReference type="Rhea" id="RHEA-COMP:9685"/>
        <dbReference type="Rhea" id="RHEA-COMP:14125"/>
        <dbReference type="ChEBI" id="CHEBI:64479"/>
        <dbReference type="ChEBI" id="CHEBI:138651"/>
        <dbReference type="ChEBI" id="CHEBI:176429"/>
        <dbReference type="ChEBI" id="CHEBI:176430"/>
        <dbReference type="EC" id="2.3.1.241"/>
    </reaction>
</comment>
<dbReference type="Proteomes" id="UP000244248">
    <property type="component" value="Unassembled WGS sequence"/>
</dbReference>
<dbReference type="HAMAP" id="MF_01942">
    <property type="entry name" value="Lipid_A_LpxL_LpxP"/>
    <property type="match status" value="1"/>
</dbReference>